<name>A0A4U1BQ15_9GAMM</name>
<dbReference type="Pfam" id="PF02585">
    <property type="entry name" value="PIG-L"/>
    <property type="match status" value="1"/>
</dbReference>
<organism evidence="1 2">
    <name type="scientific">Ferrimonas aestuarii</name>
    <dbReference type="NCBI Taxonomy" id="2569539"/>
    <lineage>
        <taxon>Bacteria</taxon>
        <taxon>Pseudomonadati</taxon>
        <taxon>Pseudomonadota</taxon>
        <taxon>Gammaproteobacteria</taxon>
        <taxon>Alteromonadales</taxon>
        <taxon>Ferrimonadaceae</taxon>
        <taxon>Ferrimonas</taxon>
    </lineage>
</organism>
<reference evidence="1 2" key="1">
    <citation type="submission" date="2019-04" db="EMBL/GenBank/DDBJ databases">
        <authorList>
            <person name="Hwang J.C."/>
        </authorList>
    </citation>
    <scope>NUCLEOTIDE SEQUENCE [LARGE SCALE GENOMIC DNA]</scope>
    <source>
        <strain evidence="1 2">IMCC35002</strain>
    </source>
</reference>
<dbReference type="InterPro" id="IPR024078">
    <property type="entry name" value="LmbE-like_dom_sf"/>
</dbReference>
<dbReference type="SUPFAM" id="SSF102588">
    <property type="entry name" value="LmbE-like"/>
    <property type="match status" value="1"/>
</dbReference>
<sequence>MSHRMLFLGVYGMEMVECGGALALNAEAGGRSFASIMLAKSQMQTELQAAAQVLGVEKVYFNEFERGDIDLRREYKLALVRVIRETKPDIIITQDPEHSYEDLDPDRRPAMLLLLEAIALAGRDYGLEEMPELEPHPVATVYYMSPQTPNCTISLASVWEKKERAMDCLSAQMTFSGHHFSERLSVQEQQAIHPQFAELTPTQRGREVQRAMDRALYLHSGLGSHSRFALAEPYRRQGLMELERLIP</sequence>
<dbReference type="AlphaFoldDB" id="A0A4U1BQ15"/>
<evidence type="ECO:0000313" key="1">
    <source>
        <dbReference type="EMBL" id="TKB56060.1"/>
    </source>
</evidence>
<gene>
    <name evidence="1" type="ORF">FCL42_07540</name>
</gene>
<evidence type="ECO:0000313" key="2">
    <source>
        <dbReference type="Proteomes" id="UP000305675"/>
    </source>
</evidence>
<dbReference type="EMBL" id="SWCJ01000004">
    <property type="protein sequence ID" value="TKB56060.1"/>
    <property type="molecule type" value="Genomic_DNA"/>
</dbReference>
<dbReference type="RefSeq" id="WP_136862789.1">
    <property type="nucleotide sequence ID" value="NZ_SWCJ01000004.1"/>
</dbReference>
<accession>A0A4U1BQ15</accession>
<comment type="caution">
    <text evidence="1">The sequence shown here is derived from an EMBL/GenBank/DDBJ whole genome shotgun (WGS) entry which is preliminary data.</text>
</comment>
<keyword evidence="2" id="KW-1185">Reference proteome</keyword>
<dbReference type="OrthoDB" id="7253851at2"/>
<dbReference type="Proteomes" id="UP000305675">
    <property type="component" value="Unassembled WGS sequence"/>
</dbReference>
<dbReference type="Gene3D" id="3.40.50.10320">
    <property type="entry name" value="LmbE-like"/>
    <property type="match status" value="1"/>
</dbReference>
<proteinExistence type="predicted"/>
<dbReference type="InterPro" id="IPR003737">
    <property type="entry name" value="GlcNAc_PI_deacetylase-related"/>
</dbReference>
<protein>
    <submittedName>
        <fullName evidence="1">GlcNAc-PI de-N-acetylase</fullName>
    </submittedName>
</protein>